<organism evidence="2 3">
    <name type="scientific">Cinara cedri</name>
    <dbReference type="NCBI Taxonomy" id="506608"/>
    <lineage>
        <taxon>Eukaryota</taxon>
        <taxon>Metazoa</taxon>
        <taxon>Ecdysozoa</taxon>
        <taxon>Arthropoda</taxon>
        <taxon>Hexapoda</taxon>
        <taxon>Insecta</taxon>
        <taxon>Pterygota</taxon>
        <taxon>Neoptera</taxon>
        <taxon>Paraneoptera</taxon>
        <taxon>Hemiptera</taxon>
        <taxon>Sternorrhyncha</taxon>
        <taxon>Aphidomorpha</taxon>
        <taxon>Aphidoidea</taxon>
        <taxon>Aphididae</taxon>
        <taxon>Lachninae</taxon>
        <taxon>Cinara</taxon>
    </lineage>
</organism>
<dbReference type="CDD" id="cd01650">
    <property type="entry name" value="RT_nLTR_like"/>
    <property type="match status" value="1"/>
</dbReference>
<keyword evidence="2" id="KW-0808">Transferase</keyword>
<evidence type="ECO:0000313" key="2">
    <source>
        <dbReference type="EMBL" id="VVC44109.1"/>
    </source>
</evidence>
<dbReference type="OrthoDB" id="6623744at2759"/>
<dbReference type="Gene3D" id="3.60.10.10">
    <property type="entry name" value="Endonuclease/exonuclease/phosphatase"/>
    <property type="match status" value="1"/>
</dbReference>
<dbReference type="PROSITE" id="PS50878">
    <property type="entry name" value="RT_POL"/>
    <property type="match status" value="1"/>
</dbReference>
<evidence type="ECO:0000313" key="3">
    <source>
        <dbReference type="Proteomes" id="UP000325440"/>
    </source>
</evidence>
<proteinExistence type="predicted"/>
<feature type="domain" description="Reverse transcriptase" evidence="1">
    <location>
        <begin position="214"/>
        <end position="398"/>
    </location>
</feature>
<keyword evidence="2" id="KW-0378">Hydrolase</keyword>
<dbReference type="GO" id="GO:0003964">
    <property type="term" value="F:RNA-directed DNA polymerase activity"/>
    <property type="evidence" value="ECO:0007669"/>
    <property type="project" value="UniProtKB-KW"/>
</dbReference>
<dbReference type="EMBL" id="CABPRJ010002376">
    <property type="protein sequence ID" value="VVC44109.1"/>
    <property type="molecule type" value="Genomic_DNA"/>
</dbReference>
<gene>
    <name evidence="2" type="ORF">CINCED_3A023749</name>
</gene>
<dbReference type="SUPFAM" id="SSF56219">
    <property type="entry name" value="DNase I-like"/>
    <property type="match status" value="1"/>
</dbReference>
<dbReference type="InterPro" id="IPR000477">
    <property type="entry name" value="RT_dom"/>
</dbReference>
<reference evidence="2 3" key="1">
    <citation type="submission" date="2019-08" db="EMBL/GenBank/DDBJ databases">
        <authorList>
            <person name="Alioto T."/>
            <person name="Alioto T."/>
            <person name="Gomez Garrido J."/>
        </authorList>
    </citation>
    <scope>NUCLEOTIDE SEQUENCE [LARGE SCALE GENOMIC DNA]</scope>
</reference>
<keyword evidence="2" id="KW-0695">RNA-directed DNA polymerase</keyword>
<dbReference type="PANTHER" id="PTHR19446">
    <property type="entry name" value="REVERSE TRANSCRIPTASES"/>
    <property type="match status" value="1"/>
</dbReference>
<dbReference type="GO" id="GO:0004527">
    <property type="term" value="F:exonuclease activity"/>
    <property type="evidence" value="ECO:0007669"/>
    <property type="project" value="UniProtKB-KW"/>
</dbReference>
<keyword evidence="3" id="KW-1185">Reference proteome</keyword>
<dbReference type="SUPFAM" id="SSF56672">
    <property type="entry name" value="DNA/RNA polymerases"/>
    <property type="match status" value="1"/>
</dbReference>
<dbReference type="Proteomes" id="UP000325440">
    <property type="component" value="Unassembled WGS sequence"/>
</dbReference>
<keyword evidence="2" id="KW-0548">Nucleotidyltransferase</keyword>
<accession>A0A5E4NH57</accession>
<protein>
    <submittedName>
        <fullName evidence="2">Endonuclease/exonuclease/phosphatase,Reverse transcriptase domain</fullName>
    </submittedName>
</protein>
<keyword evidence="2" id="KW-0540">Nuclease</keyword>
<keyword evidence="2" id="KW-0269">Exonuclease</keyword>
<sequence>MEHKGFSKKKDELELIIQDHNPQIICLQESNFKENYIAPLKNYKGYSKNRLEVGRASGGTSIYVKAFIPSHTLNILSDLEVLTAISTLTVVYSDLLKQIPEEIHITDASGTTSDPKRVAQKIGSYFQDNFSDKIYKQQFINEIKTKAENIPITFNINPLCPAQISLNDSFSIKEMKVALAKCRCKSPGPDRIPYCFIHNLGKTARNYLLHLYITIWTLGTLPNNWKRGTIIPILKPGKNKHSVEGYRPITLLNTMTKWMEKIINTRLIWFLEKNNIINKEQSGFRPSRSTIDNLHVIKSKTDLALENKQTLRMLSLDISKAYDSVWKHRVLVILSKILAYGNMYNYINDFLIDRHFQVKVSNSFSTPFPQQNGIPQGSSLAVTIFLLAINDIVETIRL</sequence>
<keyword evidence="2" id="KW-0255">Endonuclease</keyword>
<dbReference type="AlphaFoldDB" id="A0A5E4NH57"/>
<evidence type="ECO:0000259" key="1">
    <source>
        <dbReference type="PROSITE" id="PS50878"/>
    </source>
</evidence>
<dbReference type="InterPro" id="IPR043502">
    <property type="entry name" value="DNA/RNA_pol_sf"/>
</dbReference>
<dbReference type="InterPro" id="IPR036691">
    <property type="entry name" value="Endo/exonu/phosph_ase_sf"/>
</dbReference>
<name>A0A5E4NH57_9HEMI</name>
<dbReference type="Pfam" id="PF00078">
    <property type="entry name" value="RVT_1"/>
    <property type="match status" value="1"/>
</dbReference>
<dbReference type="GO" id="GO:0004519">
    <property type="term" value="F:endonuclease activity"/>
    <property type="evidence" value="ECO:0007669"/>
    <property type="project" value="UniProtKB-KW"/>
</dbReference>